<dbReference type="EMBL" id="JAACXV010000078">
    <property type="protein sequence ID" value="KAF7284357.1"/>
    <property type="molecule type" value="Genomic_DNA"/>
</dbReference>
<keyword evidence="3" id="KW-1185">Reference proteome</keyword>
<accession>A0A834INS1</accession>
<proteinExistence type="predicted"/>
<evidence type="ECO:0000313" key="3">
    <source>
        <dbReference type="Proteomes" id="UP000625711"/>
    </source>
</evidence>
<dbReference type="AlphaFoldDB" id="A0A834INS1"/>
<dbReference type="Proteomes" id="UP000625711">
    <property type="component" value="Unassembled WGS sequence"/>
</dbReference>
<gene>
    <name evidence="2" type="ORF">GWI33_022145</name>
</gene>
<protein>
    <submittedName>
        <fullName evidence="2">Uncharacterized protein</fullName>
    </submittedName>
</protein>
<sequence>MVHRAIFNLLEELDTLGLWGTPMPLAEHCFVKTISVVAPNKHFKVKISCVLPEKPKEDEESPRKSGPPDGFFAEREGNYDIPRQAIANM</sequence>
<feature type="region of interest" description="Disordered" evidence="1">
    <location>
        <begin position="53"/>
        <end position="81"/>
    </location>
</feature>
<reference evidence="2" key="1">
    <citation type="submission" date="2020-08" db="EMBL/GenBank/DDBJ databases">
        <title>Genome sequencing and assembly of the red palm weevil Rhynchophorus ferrugineus.</title>
        <authorList>
            <person name="Dias G.B."/>
            <person name="Bergman C.M."/>
            <person name="Manee M."/>
        </authorList>
    </citation>
    <scope>NUCLEOTIDE SEQUENCE</scope>
    <source>
        <strain evidence="2">AA-2017</strain>
        <tissue evidence="2">Whole larva</tissue>
    </source>
</reference>
<evidence type="ECO:0000256" key="1">
    <source>
        <dbReference type="SAM" id="MobiDB-lite"/>
    </source>
</evidence>
<feature type="compositionally biased region" description="Basic and acidic residues" evidence="1">
    <location>
        <begin position="53"/>
        <end position="63"/>
    </location>
</feature>
<comment type="caution">
    <text evidence="2">The sequence shown here is derived from an EMBL/GenBank/DDBJ whole genome shotgun (WGS) entry which is preliminary data.</text>
</comment>
<name>A0A834INS1_RHYFE</name>
<evidence type="ECO:0000313" key="2">
    <source>
        <dbReference type="EMBL" id="KAF7284357.1"/>
    </source>
</evidence>
<organism evidence="2 3">
    <name type="scientific">Rhynchophorus ferrugineus</name>
    <name type="common">Red palm weevil</name>
    <name type="synonym">Curculio ferrugineus</name>
    <dbReference type="NCBI Taxonomy" id="354439"/>
    <lineage>
        <taxon>Eukaryota</taxon>
        <taxon>Metazoa</taxon>
        <taxon>Ecdysozoa</taxon>
        <taxon>Arthropoda</taxon>
        <taxon>Hexapoda</taxon>
        <taxon>Insecta</taxon>
        <taxon>Pterygota</taxon>
        <taxon>Neoptera</taxon>
        <taxon>Endopterygota</taxon>
        <taxon>Coleoptera</taxon>
        <taxon>Polyphaga</taxon>
        <taxon>Cucujiformia</taxon>
        <taxon>Curculionidae</taxon>
        <taxon>Dryophthorinae</taxon>
        <taxon>Rhynchophorus</taxon>
    </lineage>
</organism>